<organism evidence="9 10">
    <name type="scientific">Chelativorans salis</name>
    <dbReference type="NCBI Taxonomy" id="2978478"/>
    <lineage>
        <taxon>Bacteria</taxon>
        <taxon>Pseudomonadati</taxon>
        <taxon>Pseudomonadota</taxon>
        <taxon>Alphaproteobacteria</taxon>
        <taxon>Hyphomicrobiales</taxon>
        <taxon>Phyllobacteriaceae</taxon>
        <taxon>Chelativorans</taxon>
    </lineage>
</organism>
<feature type="transmembrane region" description="Helical" evidence="7">
    <location>
        <begin position="369"/>
        <end position="398"/>
    </location>
</feature>
<keyword evidence="5 7" id="KW-1133">Transmembrane helix</keyword>
<feature type="domain" description="TRAP C4-dicarboxylate transport system permease DctM subunit" evidence="8">
    <location>
        <begin position="11"/>
        <end position="429"/>
    </location>
</feature>
<keyword evidence="2" id="KW-1003">Cell membrane</keyword>
<evidence type="ECO:0000313" key="9">
    <source>
        <dbReference type="EMBL" id="MCT7377101.1"/>
    </source>
</evidence>
<evidence type="ECO:0000256" key="6">
    <source>
        <dbReference type="ARBA" id="ARBA00023136"/>
    </source>
</evidence>
<feature type="transmembrane region" description="Helical" evidence="7">
    <location>
        <begin position="57"/>
        <end position="76"/>
    </location>
</feature>
<dbReference type="NCBIfam" id="TIGR00786">
    <property type="entry name" value="dctM"/>
    <property type="match status" value="1"/>
</dbReference>
<dbReference type="RefSeq" id="WP_260905464.1">
    <property type="nucleotide sequence ID" value="NZ_JAOCZP010000006.1"/>
</dbReference>
<keyword evidence="3 7" id="KW-0997">Cell inner membrane</keyword>
<comment type="subcellular location">
    <subcellularLocation>
        <location evidence="1 7">Cell inner membrane</location>
        <topology evidence="1 7">Multi-pass membrane protein</topology>
    </subcellularLocation>
</comment>
<evidence type="ECO:0000259" key="8">
    <source>
        <dbReference type="Pfam" id="PF06808"/>
    </source>
</evidence>
<feature type="transmembrane region" description="Helical" evidence="7">
    <location>
        <begin position="173"/>
        <end position="199"/>
    </location>
</feature>
<comment type="similarity">
    <text evidence="7">Belongs to the TRAP transporter large permease family.</text>
</comment>
<evidence type="ECO:0000256" key="4">
    <source>
        <dbReference type="ARBA" id="ARBA00022692"/>
    </source>
</evidence>
<dbReference type="PIRSF" id="PIRSF006066">
    <property type="entry name" value="HI0050"/>
    <property type="match status" value="1"/>
</dbReference>
<proteinExistence type="inferred from homology"/>
<accession>A0ABT2LRV4</accession>
<evidence type="ECO:0000256" key="3">
    <source>
        <dbReference type="ARBA" id="ARBA00022519"/>
    </source>
</evidence>
<comment type="function">
    <text evidence="7">Part of the tripartite ATP-independent periplasmic (TRAP) transport system.</text>
</comment>
<evidence type="ECO:0000256" key="5">
    <source>
        <dbReference type="ARBA" id="ARBA00022989"/>
    </source>
</evidence>
<evidence type="ECO:0000256" key="7">
    <source>
        <dbReference type="RuleBase" id="RU369079"/>
    </source>
</evidence>
<feature type="transmembrane region" description="Helical" evidence="7">
    <location>
        <begin position="248"/>
        <end position="267"/>
    </location>
</feature>
<dbReference type="InterPro" id="IPR010656">
    <property type="entry name" value="DctM"/>
</dbReference>
<evidence type="ECO:0000256" key="1">
    <source>
        <dbReference type="ARBA" id="ARBA00004429"/>
    </source>
</evidence>
<sequence length="440" mass="46239">MSPTEVFAAMVVALLALIALRAPIALAMGLVGAAGYIVQTGWPPLAAYLKTAMVDKFVSYDLAVVPLFILMGQIAMRTGMSRAIFSASNAWLGHHRGGLAMASVAGCAAFGSICGSSIATASTMAQVALPEMRRHGYSGALSAGSLAAGGTLGILIPPSIVLIIYALLTEQNIVKLFLAATVPGLMAVVGFVLAIAVYVRIFPEEAAASERMPFAARFRSLLGVWHVALVFVGVLGGIYAGFFTPAQGAAVGVVMVAAVGFVLRSLTVKSLFDCVIETAATSAMIFAIIFGADLFNVALALTRIPTLAAGWLQAAEISPMLVLIVLIGFYLVMGCIMDSLSMILLTVPVFFPAFMGLDFGMTEVHQAMWFGIITLIVVELGMITPPVGLNLFVISALAPEIKTREVFRGAVPFILAEFLRIALVVAVPATTYWLVDLVMP</sequence>
<reference evidence="9 10" key="1">
    <citation type="submission" date="2022-09" db="EMBL/GenBank/DDBJ databases">
        <title>Chelativorans salina sp. nov., a novel slightly halophilic bacterium isolated from a saline lake sediment enrichment.</title>
        <authorList>
            <person name="Gao L."/>
            <person name="Fang B.-Z."/>
            <person name="Li W.-J."/>
        </authorList>
    </citation>
    <scope>NUCLEOTIDE SEQUENCE [LARGE SCALE GENOMIC DNA]</scope>
    <source>
        <strain evidence="9 10">EGI FJ00035</strain>
    </source>
</reference>
<protein>
    <recommendedName>
        <fullName evidence="7">TRAP transporter large permease protein</fullName>
    </recommendedName>
</protein>
<evidence type="ECO:0000313" key="10">
    <source>
        <dbReference type="Proteomes" id="UP001320831"/>
    </source>
</evidence>
<feature type="transmembrane region" description="Helical" evidence="7">
    <location>
        <begin position="140"/>
        <end position="167"/>
    </location>
</feature>
<comment type="caution">
    <text evidence="9">The sequence shown here is derived from an EMBL/GenBank/DDBJ whole genome shotgun (WGS) entry which is preliminary data.</text>
</comment>
<dbReference type="EMBL" id="JAOCZP010000006">
    <property type="protein sequence ID" value="MCT7377101.1"/>
    <property type="molecule type" value="Genomic_DNA"/>
</dbReference>
<comment type="caution">
    <text evidence="7">Lacks conserved residue(s) required for the propagation of feature annotation.</text>
</comment>
<keyword evidence="7" id="KW-0813">Transport</keyword>
<keyword evidence="6 7" id="KW-0472">Membrane</keyword>
<dbReference type="Pfam" id="PF06808">
    <property type="entry name" value="DctM"/>
    <property type="match status" value="1"/>
</dbReference>
<keyword evidence="4 7" id="KW-0812">Transmembrane</keyword>
<keyword evidence="10" id="KW-1185">Reference proteome</keyword>
<dbReference type="InterPro" id="IPR004681">
    <property type="entry name" value="TRAP_DctM"/>
</dbReference>
<dbReference type="Proteomes" id="UP001320831">
    <property type="component" value="Unassembled WGS sequence"/>
</dbReference>
<dbReference type="PANTHER" id="PTHR33362:SF5">
    <property type="entry name" value="C4-DICARBOXYLATE TRAP TRANSPORTER LARGE PERMEASE PROTEIN DCTM"/>
    <property type="match status" value="1"/>
</dbReference>
<comment type="subunit">
    <text evidence="7">The complex comprises the extracytoplasmic solute receptor protein and the two transmembrane proteins.</text>
</comment>
<gene>
    <name evidence="9" type="ORF">N5A92_18960</name>
</gene>
<name>A0ABT2LRV4_9HYPH</name>
<feature type="transmembrane region" description="Helical" evidence="7">
    <location>
        <begin position="311"/>
        <end position="332"/>
    </location>
</feature>
<feature type="transmembrane region" description="Helical" evidence="7">
    <location>
        <begin position="279"/>
        <end position="299"/>
    </location>
</feature>
<dbReference type="PANTHER" id="PTHR33362">
    <property type="entry name" value="SIALIC ACID TRAP TRANSPORTER PERMEASE PROTEIN SIAT-RELATED"/>
    <property type="match status" value="1"/>
</dbReference>
<feature type="transmembrane region" description="Helical" evidence="7">
    <location>
        <begin position="339"/>
        <end position="357"/>
    </location>
</feature>
<feature type="transmembrane region" description="Helical" evidence="7">
    <location>
        <begin position="220"/>
        <end position="242"/>
    </location>
</feature>
<feature type="transmembrane region" description="Helical" evidence="7">
    <location>
        <begin position="410"/>
        <end position="435"/>
    </location>
</feature>
<evidence type="ECO:0000256" key="2">
    <source>
        <dbReference type="ARBA" id="ARBA00022475"/>
    </source>
</evidence>